<organism evidence="2 3">
    <name type="scientific">Mesorhizobium hawassense</name>
    <dbReference type="NCBI Taxonomy" id="1209954"/>
    <lineage>
        <taxon>Bacteria</taxon>
        <taxon>Pseudomonadati</taxon>
        <taxon>Pseudomonadota</taxon>
        <taxon>Alphaproteobacteria</taxon>
        <taxon>Hyphomicrobiales</taxon>
        <taxon>Phyllobacteriaceae</taxon>
        <taxon>Mesorhizobium</taxon>
    </lineage>
</organism>
<sequence>MMKYLAVSALVLATAARLSAPAVAGEWHHHRHYRHQPPVEQERYVPASDDILYQLFGGPRYYDQQLSTTAAGACSYDRVGPDANAINKINDHHCGK</sequence>
<proteinExistence type="predicted"/>
<evidence type="ECO:0000313" key="3">
    <source>
        <dbReference type="Proteomes" id="UP000251558"/>
    </source>
</evidence>
<dbReference type="RefSeq" id="WP_112095882.1">
    <property type="nucleotide sequence ID" value="NZ_QMBP01000001.1"/>
</dbReference>
<keyword evidence="3" id="KW-1185">Reference proteome</keyword>
<reference evidence="3" key="1">
    <citation type="submission" date="2018-06" db="EMBL/GenBank/DDBJ databases">
        <authorList>
            <person name="Helene L.C."/>
            <person name="Dall'Agnol R."/>
            <person name="Delamuta J.R."/>
            <person name="Hungria M."/>
        </authorList>
    </citation>
    <scope>NUCLEOTIDE SEQUENCE [LARGE SCALE GENOMIC DNA]</scope>
    <source>
        <strain evidence="3">AC99b</strain>
    </source>
</reference>
<evidence type="ECO:0000256" key="1">
    <source>
        <dbReference type="SAM" id="SignalP"/>
    </source>
</evidence>
<dbReference type="AlphaFoldDB" id="A0A330HXR6"/>
<dbReference type="EMBL" id="QMBP01000001">
    <property type="protein sequence ID" value="RAZ93103.1"/>
    <property type="molecule type" value="Genomic_DNA"/>
</dbReference>
<keyword evidence="1" id="KW-0732">Signal</keyword>
<comment type="caution">
    <text evidence="2">The sequence shown here is derived from an EMBL/GenBank/DDBJ whole genome shotgun (WGS) entry which is preliminary data.</text>
</comment>
<reference evidence="2 3" key="2">
    <citation type="submission" date="2018-07" db="EMBL/GenBank/DDBJ databases">
        <title>Diversity of Mesorhizobium strains in Brazil.</title>
        <authorList>
            <person name="Helene L.C.F."/>
            <person name="Dall'Agnol R."/>
            <person name="Delamuta J.R.M."/>
            <person name="Hungria M."/>
        </authorList>
    </citation>
    <scope>NUCLEOTIDE SEQUENCE [LARGE SCALE GENOMIC DNA]</scope>
    <source>
        <strain evidence="2 3">AC99b</strain>
    </source>
</reference>
<gene>
    <name evidence="2" type="ORF">DPM33_01520</name>
</gene>
<evidence type="ECO:0000313" key="2">
    <source>
        <dbReference type="EMBL" id="RAZ93103.1"/>
    </source>
</evidence>
<feature type="chain" id="PRO_5016323488" description="Secreted protein" evidence="1">
    <location>
        <begin position="25"/>
        <end position="96"/>
    </location>
</feature>
<accession>A0A330HXR6</accession>
<dbReference type="OrthoDB" id="8084233at2"/>
<feature type="signal peptide" evidence="1">
    <location>
        <begin position="1"/>
        <end position="24"/>
    </location>
</feature>
<dbReference type="Proteomes" id="UP000251558">
    <property type="component" value="Unassembled WGS sequence"/>
</dbReference>
<evidence type="ECO:0008006" key="4">
    <source>
        <dbReference type="Google" id="ProtNLM"/>
    </source>
</evidence>
<name>A0A330HXR6_9HYPH</name>
<protein>
    <recommendedName>
        <fullName evidence="4">Secreted protein</fullName>
    </recommendedName>
</protein>